<dbReference type="Gene3D" id="2.60.40.10">
    <property type="entry name" value="Immunoglobulins"/>
    <property type="match status" value="1"/>
</dbReference>
<keyword evidence="6" id="KW-1185">Reference proteome</keyword>
<proteinExistence type="inferred from homology"/>
<evidence type="ECO:0000256" key="1">
    <source>
        <dbReference type="ARBA" id="ARBA00008668"/>
    </source>
</evidence>
<evidence type="ECO:0000313" key="5">
    <source>
        <dbReference type="Proteomes" id="UP000345527"/>
    </source>
</evidence>
<dbReference type="Proteomes" id="UP000374630">
    <property type="component" value="Unassembled WGS sequence"/>
</dbReference>
<evidence type="ECO:0000313" key="4">
    <source>
        <dbReference type="EMBL" id="KAA8824370.1"/>
    </source>
</evidence>
<comment type="similarity">
    <text evidence="1">Belongs to the 'GDSL' lipolytic enzyme family.</text>
</comment>
<dbReference type="InterPro" id="IPR037459">
    <property type="entry name" value="RhgT-like"/>
</dbReference>
<evidence type="ECO:0000313" key="3">
    <source>
        <dbReference type="EMBL" id="KAA8821425.1"/>
    </source>
</evidence>
<dbReference type="SUPFAM" id="SSF52266">
    <property type="entry name" value="SGNH hydrolase"/>
    <property type="match status" value="1"/>
</dbReference>
<gene>
    <name evidence="4" type="ORF">EM848_02570</name>
    <name evidence="3" type="ORF">EMO90_04550</name>
</gene>
<evidence type="ECO:0008006" key="7">
    <source>
        <dbReference type="Google" id="ProtNLM"/>
    </source>
</evidence>
<dbReference type="GO" id="GO:0016787">
    <property type="term" value="F:hydrolase activity"/>
    <property type="evidence" value="ECO:0007669"/>
    <property type="project" value="UniProtKB-KW"/>
</dbReference>
<protein>
    <recommendedName>
        <fullName evidence="7">SGNH hydrolase-type esterase domain-containing protein</fullName>
    </recommendedName>
</protein>
<dbReference type="InterPro" id="IPR036514">
    <property type="entry name" value="SGNH_hydro_sf"/>
</dbReference>
<comment type="caution">
    <text evidence="4">The sequence shown here is derived from an EMBL/GenBank/DDBJ whole genome shotgun (WGS) entry which is preliminary data.</text>
</comment>
<dbReference type="PANTHER" id="PTHR43695:SF1">
    <property type="entry name" value="RHAMNOGALACTURONAN ACETYLESTERASE"/>
    <property type="match status" value="1"/>
</dbReference>
<dbReference type="InterPro" id="IPR013783">
    <property type="entry name" value="Ig-like_fold"/>
</dbReference>
<dbReference type="EMBL" id="RZNZ01000004">
    <property type="protein sequence ID" value="KAA8821425.1"/>
    <property type="molecule type" value="Genomic_DNA"/>
</dbReference>
<evidence type="ECO:0000256" key="2">
    <source>
        <dbReference type="ARBA" id="ARBA00022801"/>
    </source>
</evidence>
<dbReference type="PANTHER" id="PTHR43695">
    <property type="entry name" value="PUTATIVE (AFU_ORTHOLOGUE AFUA_2G17250)-RELATED"/>
    <property type="match status" value="1"/>
</dbReference>
<name>A0A5J5E664_9BIFI</name>
<dbReference type="OrthoDB" id="9802318at2"/>
<dbReference type="EMBL" id="RZOA01000003">
    <property type="protein sequence ID" value="KAA8824370.1"/>
    <property type="molecule type" value="Genomic_DNA"/>
</dbReference>
<sequence>MKDHDLRPHHRGRNNMITYDFIKQPHDGLVTLRTYPNPAPGWVDGIYRWREPVVEPLPASQSIGPIRFTTSHVMDTSEALEPSDPNSAGTYTYINAPVLTLPADAKTYRTALTVSNPGASDASFIPVINDLAFYEPFTVPAGGEPITVTFDAILSKRLFDLTFRAVPGTPEPATLDLHAIAMEPVETTPREHPHVYVISDSITQTYFDHERPQAGWGEELFRYLFPGRQAVIQRDFGGSAVQSRTISSTDGTLVIHNRALGGRSSKSYINEGRLNEVLREIRAGDYLIFQMGPNDASRNRPMRYEGLEGYLDWVNRYMVSAADRGVIPFIVSPTPTYAFTGEHELRLSFGDYGKLAMQYAREHGIAHVDLGEIGRKLAERLGRENGRILHMKFSAGQYGNFPDGVDDSTHLSRLGAHKYAGIVAKGFAESFPEHFTFTPDPALDPVPAPTDFTAQVEDDGRKRFGRATKLRWPAVPGAEYYRVVRRDETGAEVFRTVTMAHWYYDMPQPGQSDTAVYEVTAWQEDRSSAPATITVTHHFDLDATPDTRITGVNLYEIDQTTFPGKIAFSVRFAARPDADRYRIVMVNTATNETKVLAELREAQVDGLHSFRVNRETTLTIHVEGSNANGDQYRSDAVALPWRD</sequence>
<dbReference type="AlphaFoldDB" id="A0A5J5E664"/>
<dbReference type="GO" id="GO:0005975">
    <property type="term" value="P:carbohydrate metabolic process"/>
    <property type="evidence" value="ECO:0007669"/>
    <property type="project" value="UniProtKB-ARBA"/>
</dbReference>
<reference evidence="5 6" key="1">
    <citation type="journal article" date="2019" name="Syst. Appl. Microbiol.">
        <title>Characterization of Bifidobacterium species in feaces of the Egyptian fruit bat: Description of B. vespertilionis sp. nov. and B. rousetti sp. nov.</title>
        <authorList>
            <person name="Modesto M."/>
            <person name="Satti M."/>
            <person name="Watanabe K."/>
            <person name="Puglisi E."/>
            <person name="Morelli L."/>
            <person name="Huang C.-H."/>
            <person name="Liou J.-S."/>
            <person name="Miyashita M."/>
            <person name="Tamura T."/>
            <person name="Saito S."/>
            <person name="Mori K."/>
            <person name="Huang L."/>
            <person name="Sciavilla P."/>
            <person name="Sandri C."/>
            <person name="Spiezio C."/>
            <person name="Vitali F."/>
            <person name="Cavalieri D."/>
            <person name="Perpetuini G."/>
            <person name="Tofalo R."/>
            <person name="Bonetti A."/>
            <person name="Arita M."/>
            <person name="Mattarelli P."/>
        </authorList>
    </citation>
    <scope>NUCLEOTIDE SEQUENCE [LARGE SCALE GENOMIC DNA]</scope>
    <source>
        <strain evidence="3 6">RST16</strain>
        <strain evidence="4 5">RST8</strain>
    </source>
</reference>
<dbReference type="Gene3D" id="3.40.50.1110">
    <property type="entry name" value="SGNH hydrolase"/>
    <property type="match status" value="1"/>
</dbReference>
<keyword evidence="2" id="KW-0378">Hydrolase</keyword>
<accession>A0A5J5E664</accession>
<organism evidence="4 5">
    <name type="scientific">Bifidobacterium vespertilionis</name>
    <dbReference type="NCBI Taxonomy" id="2562524"/>
    <lineage>
        <taxon>Bacteria</taxon>
        <taxon>Bacillati</taxon>
        <taxon>Actinomycetota</taxon>
        <taxon>Actinomycetes</taxon>
        <taxon>Bifidobacteriales</taxon>
        <taxon>Bifidobacteriaceae</taxon>
        <taxon>Bifidobacterium</taxon>
    </lineage>
</organism>
<dbReference type="Proteomes" id="UP000345527">
    <property type="component" value="Unassembled WGS sequence"/>
</dbReference>
<evidence type="ECO:0000313" key="6">
    <source>
        <dbReference type="Proteomes" id="UP000374630"/>
    </source>
</evidence>